<evidence type="ECO:0000313" key="3">
    <source>
        <dbReference type="Proteomes" id="UP000323708"/>
    </source>
</evidence>
<evidence type="ECO:0000256" key="1">
    <source>
        <dbReference type="SAM" id="SignalP"/>
    </source>
</evidence>
<dbReference type="Pfam" id="PF12836">
    <property type="entry name" value="HHH_3"/>
    <property type="match status" value="1"/>
</dbReference>
<dbReference type="SUPFAM" id="SSF47781">
    <property type="entry name" value="RuvA domain 2-like"/>
    <property type="match status" value="1"/>
</dbReference>
<dbReference type="InterPro" id="IPR004509">
    <property type="entry name" value="Competence_ComEA_HhH"/>
</dbReference>
<dbReference type="PANTHER" id="PTHR21180">
    <property type="entry name" value="ENDONUCLEASE/EXONUCLEASE/PHOSPHATASE FAMILY DOMAIN-CONTAINING PROTEIN 1"/>
    <property type="match status" value="1"/>
</dbReference>
<name>A0A5B0WZC9_9GAMM</name>
<dbReference type="InterPro" id="IPR051675">
    <property type="entry name" value="Endo/Exo/Phosphatase_dom_1"/>
</dbReference>
<dbReference type="Proteomes" id="UP000323708">
    <property type="component" value="Unassembled WGS sequence"/>
</dbReference>
<feature type="signal peptide" evidence="1">
    <location>
        <begin position="1"/>
        <end position="44"/>
    </location>
</feature>
<evidence type="ECO:0008006" key="4">
    <source>
        <dbReference type="Google" id="ProtNLM"/>
    </source>
</evidence>
<dbReference type="PANTHER" id="PTHR21180:SF32">
    <property type="entry name" value="ENDONUCLEASE_EXONUCLEASE_PHOSPHATASE FAMILY DOMAIN-CONTAINING PROTEIN 1"/>
    <property type="match status" value="1"/>
</dbReference>
<keyword evidence="3" id="KW-1185">Reference proteome</keyword>
<feature type="chain" id="PRO_5022742916" description="Competence protein ComEA" evidence="1">
    <location>
        <begin position="45"/>
        <end position="119"/>
    </location>
</feature>
<dbReference type="EMBL" id="VTUX01000003">
    <property type="protein sequence ID" value="KAA1192430.1"/>
    <property type="molecule type" value="Genomic_DNA"/>
</dbReference>
<dbReference type="NCBIfam" id="TIGR00426">
    <property type="entry name" value="competence protein ComEA helix-hairpin-helix repeat region"/>
    <property type="match status" value="1"/>
</dbReference>
<organism evidence="2 3">
    <name type="scientific">Pseudohalioglobus sediminis</name>
    <dbReference type="NCBI Taxonomy" id="2606449"/>
    <lineage>
        <taxon>Bacteria</taxon>
        <taxon>Pseudomonadati</taxon>
        <taxon>Pseudomonadota</taxon>
        <taxon>Gammaproteobacteria</taxon>
        <taxon>Cellvibrionales</taxon>
        <taxon>Halieaceae</taxon>
        <taxon>Pseudohalioglobus</taxon>
    </lineage>
</organism>
<evidence type="ECO:0000313" key="2">
    <source>
        <dbReference type="EMBL" id="KAA1192430.1"/>
    </source>
</evidence>
<gene>
    <name evidence="2" type="ORF">F0M18_07095</name>
</gene>
<dbReference type="RefSeq" id="WP_149610722.1">
    <property type="nucleotide sequence ID" value="NZ_VTUX01000003.1"/>
</dbReference>
<keyword evidence="1" id="KW-0732">Signal</keyword>
<dbReference type="InterPro" id="IPR010994">
    <property type="entry name" value="RuvA_2-like"/>
</dbReference>
<dbReference type="Gene3D" id="1.10.150.280">
    <property type="entry name" value="AF1531-like domain"/>
    <property type="match status" value="1"/>
</dbReference>
<reference evidence="2 3" key="1">
    <citation type="submission" date="2019-09" db="EMBL/GenBank/DDBJ databases">
        <authorList>
            <person name="Chen X.-Y."/>
        </authorList>
    </citation>
    <scope>NUCLEOTIDE SEQUENCE [LARGE SCALE GENOMIC DNA]</scope>
    <source>
        <strain evidence="2 3">NY5</strain>
    </source>
</reference>
<dbReference type="GO" id="GO:0015628">
    <property type="term" value="P:protein secretion by the type II secretion system"/>
    <property type="evidence" value="ECO:0007669"/>
    <property type="project" value="TreeGrafter"/>
</dbReference>
<accession>A0A5B0WZC9</accession>
<sequence length="119" mass="12271">MKLQLTGLPPAAAAAYSRSSLPAALAAIAVTLLCLLPGISPVHAQDGVAGQGSVQTVNINADNATEMAAGLTGVGLTRAEDIVRYREQFGPFTTVEQLAEVKGIGTATLDKNRARIKLD</sequence>
<proteinExistence type="predicted"/>
<dbReference type="GO" id="GO:0015627">
    <property type="term" value="C:type II protein secretion system complex"/>
    <property type="evidence" value="ECO:0007669"/>
    <property type="project" value="TreeGrafter"/>
</dbReference>
<dbReference type="AlphaFoldDB" id="A0A5B0WZC9"/>
<protein>
    <recommendedName>
        <fullName evidence="4">Competence protein ComEA</fullName>
    </recommendedName>
</protein>
<comment type="caution">
    <text evidence="2">The sequence shown here is derived from an EMBL/GenBank/DDBJ whole genome shotgun (WGS) entry which is preliminary data.</text>
</comment>